<dbReference type="RefSeq" id="WP_058289189.1">
    <property type="nucleotide sequence ID" value="NZ_CYSD01000015.1"/>
</dbReference>
<protein>
    <submittedName>
        <fullName evidence="4">YHS domain protein</fullName>
    </submittedName>
</protein>
<feature type="domain" description="YHS" evidence="3">
    <location>
        <begin position="58"/>
        <end position="98"/>
    </location>
</feature>
<dbReference type="STRING" id="928856.SAMN04488049_106134"/>
<evidence type="ECO:0000256" key="2">
    <source>
        <dbReference type="SAM" id="SignalP"/>
    </source>
</evidence>
<reference evidence="4 5" key="1">
    <citation type="submission" date="2015-09" db="EMBL/GenBank/DDBJ databases">
        <authorList>
            <consortium name="Swine Surveillance"/>
        </authorList>
    </citation>
    <scope>NUCLEOTIDE SEQUENCE [LARGE SCALE GENOMIC DNA]</scope>
    <source>
        <strain evidence="4 5">CECT 7557</strain>
    </source>
</reference>
<proteinExistence type="predicted"/>
<keyword evidence="5" id="KW-1185">Reference proteome</keyword>
<feature type="signal peptide" evidence="2">
    <location>
        <begin position="1"/>
        <end position="25"/>
    </location>
</feature>
<dbReference type="Pfam" id="PF04945">
    <property type="entry name" value="YHS"/>
    <property type="match status" value="1"/>
</dbReference>
<evidence type="ECO:0000313" key="4">
    <source>
        <dbReference type="EMBL" id="CUH76811.1"/>
    </source>
</evidence>
<organism evidence="4 5">
    <name type="scientific">Tritonibacter multivorans</name>
    <dbReference type="NCBI Taxonomy" id="928856"/>
    <lineage>
        <taxon>Bacteria</taxon>
        <taxon>Pseudomonadati</taxon>
        <taxon>Pseudomonadota</taxon>
        <taxon>Alphaproteobacteria</taxon>
        <taxon>Rhodobacterales</taxon>
        <taxon>Paracoccaceae</taxon>
        <taxon>Tritonibacter</taxon>
    </lineage>
</organism>
<evidence type="ECO:0000259" key="3">
    <source>
        <dbReference type="Pfam" id="PF04945"/>
    </source>
</evidence>
<dbReference type="InterPro" id="IPR007029">
    <property type="entry name" value="YHS_dom"/>
</dbReference>
<feature type="region of interest" description="Disordered" evidence="1">
    <location>
        <begin position="153"/>
        <end position="177"/>
    </location>
</feature>
<feature type="chain" id="PRO_5006063071" evidence="2">
    <location>
        <begin position="26"/>
        <end position="177"/>
    </location>
</feature>
<evidence type="ECO:0000256" key="1">
    <source>
        <dbReference type="SAM" id="MobiDB-lite"/>
    </source>
</evidence>
<dbReference type="NCBIfam" id="NF041384">
    <property type="entry name" value="YHS_seleno_dom"/>
    <property type="match status" value="1"/>
</dbReference>
<dbReference type="EMBL" id="CYSD01000015">
    <property type="protein sequence ID" value="CUH76811.1"/>
    <property type="molecule type" value="Genomic_DNA"/>
</dbReference>
<sequence>MKRFALAGVLALGFATTALTGPAFAGDQFVDQTGYAVSGYDVVAYRTLAQAPVGSAQPKAVPGRADITADYNGATFAFASEANRDAFLANPDYYAPQYDGHCAYGVSKGGKVPGNPHLWRIVDDKLFLNITKNVVGFWEEDIPGNITLAEGNWPGIEPKPASTNPIPGYDSPAPVSN</sequence>
<dbReference type="AlphaFoldDB" id="A0A0P1G4W1"/>
<dbReference type="Proteomes" id="UP000052022">
    <property type="component" value="Unassembled WGS sequence"/>
</dbReference>
<dbReference type="OrthoDB" id="344729at2"/>
<evidence type="ECO:0000313" key="5">
    <source>
        <dbReference type="Proteomes" id="UP000052022"/>
    </source>
</evidence>
<keyword evidence="2" id="KW-0732">Signal</keyword>
<name>A0A0P1G4W1_9RHOB</name>
<gene>
    <name evidence="4" type="ORF">TRM7557_01073</name>
</gene>
<accession>A0A0P1G4W1</accession>